<evidence type="ECO:0000313" key="2">
    <source>
        <dbReference type="EnsemblMetazoa" id="XP_014243741.1"/>
    </source>
</evidence>
<dbReference type="OMA" id="HNEDADK"/>
<name>A0A8I6TEE4_CIMLE</name>
<protein>
    <recommendedName>
        <fullName evidence="1">Peptidase C45 hydrolase domain-containing protein</fullName>
    </recommendedName>
</protein>
<evidence type="ECO:0000313" key="3">
    <source>
        <dbReference type="Proteomes" id="UP000494040"/>
    </source>
</evidence>
<dbReference type="OrthoDB" id="189997at2759"/>
<accession>A0A8I6TEE4</accession>
<reference evidence="2" key="1">
    <citation type="submission" date="2022-01" db="UniProtKB">
        <authorList>
            <consortium name="EnsemblMetazoa"/>
        </authorList>
    </citation>
    <scope>IDENTIFICATION</scope>
</reference>
<organism evidence="2 3">
    <name type="scientific">Cimex lectularius</name>
    <name type="common">Bed bug</name>
    <name type="synonym">Acanthia lectularia</name>
    <dbReference type="NCBI Taxonomy" id="79782"/>
    <lineage>
        <taxon>Eukaryota</taxon>
        <taxon>Metazoa</taxon>
        <taxon>Ecdysozoa</taxon>
        <taxon>Arthropoda</taxon>
        <taxon>Hexapoda</taxon>
        <taxon>Insecta</taxon>
        <taxon>Pterygota</taxon>
        <taxon>Neoptera</taxon>
        <taxon>Paraneoptera</taxon>
        <taxon>Hemiptera</taxon>
        <taxon>Heteroptera</taxon>
        <taxon>Panheteroptera</taxon>
        <taxon>Cimicomorpha</taxon>
        <taxon>Cimicidae</taxon>
        <taxon>Cimex</taxon>
    </lineage>
</organism>
<dbReference type="PANTHER" id="PTHR34180">
    <property type="entry name" value="PEPTIDASE C45"/>
    <property type="match status" value="1"/>
</dbReference>
<dbReference type="NCBIfam" id="NF040521">
    <property type="entry name" value="C45_proenzyme"/>
    <property type="match status" value="1"/>
</dbReference>
<dbReference type="InterPro" id="IPR047801">
    <property type="entry name" value="Peptidase_C45"/>
</dbReference>
<evidence type="ECO:0000259" key="1">
    <source>
        <dbReference type="Pfam" id="PF03417"/>
    </source>
</evidence>
<feature type="domain" description="Peptidase C45 hydrolase" evidence="1">
    <location>
        <begin position="229"/>
        <end position="468"/>
    </location>
</feature>
<gene>
    <name evidence="2" type="primary">106663434</name>
</gene>
<dbReference type="AlphaFoldDB" id="A0A8I6TEE4"/>
<dbReference type="Pfam" id="PF03417">
    <property type="entry name" value="AAT"/>
    <property type="match status" value="1"/>
</dbReference>
<dbReference type="KEGG" id="clec:106663434"/>
<dbReference type="PANTHER" id="PTHR34180:SF1">
    <property type="entry name" value="BETA-ALANYL-DOPAMINE_CARCININE HYDROLASE"/>
    <property type="match status" value="1"/>
</dbReference>
<sequence>MSTTSQLVLHHRSDSRLQEDSLDQEIFEQYKQIDSQTSNVTVNASLSMKDTISSRTDDGRRSFMQSLGSSLMDSCGRISLGNIVELKRVDKPILTEAQVAIAQGEEPRKRQYLPTIHARGTFYDVGYAIGRTFRAAIADSVNRKFAFNDKTLLYSESRQGKELYNKLLANCLHHYPQYIRELRGMADGSGISFSKLFVLQVGSDIMSYSRGHADFKNITSSTTLVLNTKHQIMGQVEDQPASSLGNAFIVRASINEDNHYKEEFTAVCVAGSLPGWEMAVNYHGLAFTVNSIRIRNFNLNGIPKRIICRALLAAHSIEKAKMILYGSGFGIADAINVTCTFANDTKERIFYSIEVAPPTHDTTYSQLSIEVIKPGTTFSHYNGFKHLKQWLPNEDLDFVNWNRHKEQTIERYPMSNVNDIKNILGDTGNCRPFKNIFSVADQVFSSVVVGIFDLRARTLTIYLDNPKQAIPHAVINF</sequence>
<dbReference type="EnsemblMetazoa" id="XM_014388255.2">
    <property type="protein sequence ID" value="XP_014243741.1"/>
    <property type="gene ID" value="LOC106663434"/>
</dbReference>
<dbReference type="Gene3D" id="3.60.60.10">
    <property type="entry name" value="Penicillin V Acylase, Chain A"/>
    <property type="match status" value="1"/>
</dbReference>
<proteinExistence type="predicted"/>
<dbReference type="InterPro" id="IPR047794">
    <property type="entry name" value="C45_proenzyme-like"/>
</dbReference>
<dbReference type="Proteomes" id="UP000494040">
    <property type="component" value="Unassembled WGS sequence"/>
</dbReference>
<dbReference type="InterPro" id="IPR005079">
    <property type="entry name" value="Peptidase_C45_hydrolase"/>
</dbReference>
<keyword evidence="3" id="KW-1185">Reference proteome</keyword>